<dbReference type="EMBL" id="JASBAN010000003">
    <property type="protein sequence ID" value="MDI2113875.1"/>
    <property type="molecule type" value="Genomic_DNA"/>
</dbReference>
<comment type="caution">
    <text evidence="1">The sequence shown here is derived from an EMBL/GenBank/DDBJ whole genome shotgun (WGS) entry which is preliminary data.</text>
</comment>
<dbReference type="Proteomes" id="UP001431775">
    <property type="component" value="Unassembled WGS sequence"/>
</dbReference>
<proteinExistence type="predicted"/>
<gene>
    <name evidence="1" type="ORF">QJV33_11405</name>
</gene>
<accession>A0ABT6QAD8</accession>
<dbReference type="RefSeq" id="WP_281463525.1">
    <property type="nucleotide sequence ID" value="NZ_JASBAN010000003.1"/>
</dbReference>
<protein>
    <submittedName>
        <fullName evidence="1">Uncharacterized protein</fullName>
    </submittedName>
</protein>
<reference evidence="1" key="1">
    <citation type="submission" date="2023-05" db="EMBL/GenBank/DDBJ databases">
        <title>Whole genome sequence of Commensalibacter sp.</title>
        <authorList>
            <person name="Charoenyingcharoen P."/>
            <person name="Yukphan P."/>
        </authorList>
    </citation>
    <scope>NUCLEOTIDE SEQUENCE</scope>
    <source>
        <strain evidence="1">TBRC 10068</strain>
    </source>
</reference>
<organism evidence="1 2">
    <name type="scientific">Commensalibacter nepenthis</name>
    <dbReference type="NCBI Taxonomy" id="3043872"/>
    <lineage>
        <taxon>Bacteria</taxon>
        <taxon>Pseudomonadati</taxon>
        <taxon>Pseudomonadota</taxon>
        <taxon>Alphaproteobacteria</taxon>
        <taxon>Acetobacterales</taxon>
        <taxon>Acetobacteraceae</taxon>
    </lineage>
</organism>
<evidence type="ECO:0000313" key="2">
    <source>
        <dbReference type="Proteomes" id="UP001431775"/>
    </source>
</evidence>
<sequence length="71" mass="8224">MTEEIKDGLFKGFVRSTNIDDILKDGVVVEIPTEEAERLGLEDCKIFSIEEVIETNQRDILIQKRKKDDEK</sequence>
<keyword evidence="2" id="KW-1185">Reference proteome</keyword>
<name>A0ABT6QAD8_9PROT</name>
<evidence type="ECO:0000313" key="1">
    <source>
        <dbReference type="EMBL" id="MDI2113875.1"/>
    </source>
</evidence>